<dbReference type="RefSeq" id="WP_100759001.1">
    <property type="nucleotide sequence ID" value="NZ_NPDT01000004.1"/>
</dbReference>
<evidence type="ECO:0000313" key="3">
    <source>
        <dbReference type="Proteomes" id="UP000231912"/>
    </source>
</evidence>
<comment type="caution">
    <text evidence="2">The sequence shown here is derived from an EMBL/GenBank/DDBJ whole genome shotgun (WGS) entry which is preliminary data.</text>
</comment>
<evidence type="ECO:0000313" key="2">
    <source>
        <dbReference type="EMBL" id="PJZ65526.1"/>
    </source>
</evidence>
<sequence length="109" mass="12046">MNWNLTKWILLSIATLFTISLAYLVTPPLSENFDLVGAFGGGFANPFSSGYALDVIYTWCALAIWVSYEAKVKGIKNGWISLVLGVVPGVAVGLVFYIILREKQMDKIR</sequence>
<keyword evidence="1" id="KW-0812">Transmembrane</keyword>
<name>A0A2M9ZAP0_9LEPT</name>
<accession>A0A2M9ZAP0</accession>
<evidence type="ECO:0008006" key="4">
    <source>
        <dbReference type="Google" id="ProtNLM"/>
    </source>
</evidence>
<reference evidence="2 3" key="1">
    <citation type="submission" date="2017-07" db="EMBL/GenBank/DDBJ databases">
        <title>Leptospira spp. isolated from tropical soils.</title>
        <authorList>
            <person name="Thibeaux R."/>
            <person name="Iraola G."/>
            <person name="Ferres I."/>
            <person name="Bierque E."/>
            <person name="Girault D."/>
            <person name="Soupe-Gilbert M.-E."/>
            <person name="Picardeau M."/>
            <person name="Goarant C."/>
        </authorList>
    </citation>
    <scope>NUCLEOTIDE SEQUENCE [LARGE SCALE GENOMIC DNA]</scope>
    <source>
        <strain evidence="2 3">FH2-C-A2</strain>
    </source>
</reference>
<proteinExistence type="predicted"/>
<gene>
    <name evidence="2" type="ORF">CH371_11310</name>
</gene>
<feature type="transmembrane region" description="Helical" evidence="1">
    <location>
        <begin position="48"/>
        <end position="68"/>
    </location>
</feature>
<feature type="transmembrane region" description="Helical" evidence="1">
    <location>
        <begin position="80"/>
        <end position="100"/>
    </location>
</feature>
<dbReference type="AlphaFoldDB" id="A0A2M9ZAP0"/>
<keyword evidence="1" id="KW-1133">Transmembrane helix</keyword>
<dbReference type="EMBL" id="NPDT01000004">
    <property type="protein sequence ID" value="PJZ65526.1"/>
    <property type="molecule type" value="Genomic_DNA"/>
</dbReference>
<dbReference type="Pfam" id="PF11196">
    <property type="entry name" value="DUF2834"/>
    <property type="match status" value="1"/>
</dbReference>
<keyword evidence="1" id="KW-0472">Membrane</keyword>
<protein>
    <recommendedName>
        <fullName evidence="4">DUF2834 domain-containing protein</fullName>
    </recommendedName>
</protein>
<organism evidence="2 3">
    <name type="scientific">Leptospira wolffii</name>
    <dbReference type="NCBI Taxonomy" id="409998"/>
    <lineage>
        <taxon>Bacteria</taxon>
        <taxon>Pseudomonadati</taxon>
        <taxon>Spirochaetota</taxon>
        <taxon>Spirochaetia</taxon>
        <taxon>Leptospirales</taxon>
        <taxon>Leptospiraceae</taxon>
        <taxon>Leptospira</taxon>
    </lineage>
</organism>
<dbReference type="Proteomes" id="UP000231912">
    <property type="component" value="Unassembled WGS sequence"/>
</dbReference>
<dbReference type="InterPro" id="IPR021362">
    <property type="entry name" value="DUF2834"/>
</dbReference>
<evidence type="ECO:0000256" key="1">
    <source>
        <dbReference type="SAM" id="Phobius"/>
    </source>
</evidence>